<reference evidence="2 3" key="1">
    <citation type="submission" date="2024-07" db="EMBL/GenBank/DDBJ databases">
        <title>Section-level genome sequencing and comparative genomics of Aspergillus sections Usti and Cavernicolus.</title>
        <authorList>
            <consortium name="Lawrence Berkeley National Laboratory"/>
            <person name="Nybo J.L."/>
            <person name="Vesth T.C."/>
            <person name="Theobald S."/>
            <person name="Frisvad J.C."/>
            <person name="Larsen T.O."/>
            <person name="Kjaerboelling I."/>
            <person name="Rothschild-Mancinelli K."/>
            <person name="Lyhne E.K."/>
            <person name="Kogle M.E."/>
            <person name="Barry K."/>
            <person name="Clum A."/>
            <person name="Na H."/>
            <person name="Ledsgaard L."/>
            <person name="Lin J."/>
            <person name="Lipzen A."/>
            <person name="Kuo A."/>
            <person name="Riley R."/>
            <person name="Mondo S."/>
            <person name="LaButti K."/>
            <person name="Haridas S."/>
            <person name="Pangalinan J."/>
            <person name="Salamov A.A."/>
            <person name="Simmons B.A."/>
            <person name="Magnuson J.K."/>
            <person name="Chen J."/>
            <person name="Drula E."/>
            <person name="Henrissat B."/>
            <person name="Wiebenga A."/>
            <person name="Lubbers R.J."/>
            <person name="Gomes A.C."/>
            <person name="Makela M.R."/>
            <person name="Stajich J."/>
            <person name="Grigoriev I.V."/>
            <person name="Mortensen U.H."/>
            <person name="De vries R.P."/>
            <person name="Baker S.E."/>
            <person name="Andersen M.R."/>
        </authorList>
    </citation>
    <scope>NUCLEOTIDE SEQUENCE [LARGE SCALE GENOMIC DNA]</scope>
    <source>
        <strain evidence="2 3">CBS 600.67</strain>
    </source>
</reference>
<comment type="caution">
    <text evidence="2">The sequence shown here is derived from an EMBL/GenBank/DDBJ whole genome shotgun (WGS) entry which is preliminary data.</text>
</comment>
<evidence type="ECO:0000256" key="1">
    <source>
        <dbReference type="SAM" id="MobiDB-lite"/>
    </source>
</evidence>
<dbReference type="Proteomes" id="UP001610335">
    <property type="component" value="Unassembled WGS sequence"/>
</dbReference>
<keyword evidence="3" id="KW-1185">Reference proteome</keyword>
<protein>
    <submittedName>
        <fullName evidence="2">Uncharacterized protein</fullName>
    </submittedName>
</protein>
<feature type="compositionally biased region" description="Basic and acidic residues" evidence="1">
    <location>
        <begin position="1"/>
        <end position="17"/>
    </location>
</feature>
<sequence length="117" mass="13282">MARDRILLSQEAHRQDQRGSVAANHSGPMATRPKVDGSTTSTSAAKAVKLTAQRQKDNKKNRPQQIELTDCPKSWAIAFAAKCRRCQYRPELQIVRWAFYPKIFSFSNLYPFLNSSP</sequence>
<evidence type="ECO:0000313" key="3">
    <source>
        <dbReference type="Proteomes" id="UP001610335"/>
    </source>
</evidence>
<dbReference type="EMBL" id="JBFXLS010000062">
    <property type="protein sequence ID" value="KAL2821740.1"/>
    <property type="molecule type" value="Genomic_DNA"/>
</dbReference>
<name>A0ABR4I1W9_9EURO</name>
<feature type="region of interest" description="Disordered" evidence="1">
    <location>
        <begin position="1"/>
        <end position="65"/>
    </location>
</feature>
<proteinExistence type="predicted"/>
<organism evidence="2 3">
    <name type="scientific">Aspergillus cavernicola</name>
    <dbReference type="NCBI Taxonomy" id="176166"/>
    <lineage>
        <taxon>Eukaryota</taxon>
        <taxon>Fungi</taxon>
        <taxon>Dikarya</taxon>
        <taxon>Ascomycota</taxon>
        <taxon>Pezizomycotina</taxon>
        <taxon>Eurotiomycetes</taxon>
        <taxon>Eurotiomycetidae</taxon>
        <taxon>Eurotiales</taxon>
        <taxon>Aspergillaceae</taxon>
        <taxon>Aspergillus</taxon>
        <taxon>Aspergillus subgen. Nidulantes</taxon>
    </lineage>
</organism>
<gene>
    <name evidence="2" type="ORF">BDW59DRAFT_108874</name>
</gene>
<evidence type="ECO:0000313" key="2">
    <source>
        <dbReference type="EMBL" id="KAL2821740.1"/>
    </source>
</evidence>
<accession>A0ABR4I1W9</accession>